<dbReference type="EMBL" id="LNYC01000074">
    <property type="protein sequence ID" value="KTC96515.1"/>
    <property type="molecule type" value="Genomic_DNA"/>
</dbReference>
<name>A0A0W0TLR2_9GAMM</name>
<comment type="cofactor">
    <cofactor evidence="8">
        <name>heme c</name>
        <dbReference type="ChEBI" id="CHEBI:61717"/>
    </cofactor>
    <text evidence="8">Binds 1 heme c group covalently per subunit.</text>
</comment>
<evidence type="ECO:0000256" key="4">
    <source>
        <dbReference type="ARBA" id="ARBA00022723"/>
    </source>
</evidence>
<dbReference type="EC" id="1.10.2.2" evidence="12"/>
<dbReference type="PATRIC" id="fig|45065.4.peg.2388"/>
<comment type="caution">
    <text evidence="12">The sequence shown here is derived from an EMBL/GenBank/DDBJ whole genome shotgun (WGS) entry which is preliminary data.</text>
</comment>
<feature type="chain" id="PRO_5006913168" evidence="10">
    <location>
        <begin position="21"/>
        <end position="261"/>
    </location>
</feature>
<evidence type="ECO:0000256" key="10">
    <source>
        <dbReference type="SAM" id="SignalP"/>
    </source>
</evidence>
<evidence type="ECO:0000259" key="11">
    <source>
        <dbReference type="PROSITE" id="PS51007"/>
    </source>
</evidence>
<dbReference type="PROSITE" id="PS51007">
    <property type="entry name" value="CYTC"/>
    <property type="match status" value="1"/>
</dbReference>
<evidence type="ECO:0000256" key="1">
    <source>
        <dbReference type="ARBA" id="ARBA00004370"/>
    </source>
</evidence>
<keyword evidence="2 8" id="KW-0349">Heme</keyword>
<feature type="domain" description="Cytochrome c" evidence="11">
    <location>
        <begin position="38"/>
        <end position="216"/>
    </location>
</feature>
<organism evidence="12 13">
    <name type="scientific">Legionella geestiana</name>
    <dbReference type="NCBI Taxonomy" id="45065"/>
    <lineage>
        <taxon>Bacteria</taxon>
        <taxon>Pseudomonadati</taxon>
        <taxon>Pseudomonadota</taxon>
        <taxon>Gammaproteobacteria</taxon>
        <taxon>Legionellales</taxon>
        <taxon>Legionellaceae</taxon>
        <taxon>Legionella</taxon>
    </lineage>
</organism>
<keyword evidence="10" id="KW-0732">Signal</keyword>
<dbReference type="InterPro" id="IPR036909">
    <property type="entry name" value="Cyt_c-like_dom_sf"/>
</dbReference>
<dbReference type="GO" id="GO:0016020">
    <property type="term" value="C:membrane"/>
    <property type="evidence" value="ECO:0007669"/>
    <property type="project" value="UniProtKB-SubCell"/>
</dbReference>
<dbReference type="PANTHER" id="PTHR10266">
    <property type="entry name" value="CYTOCHROME C1"/>
    <property type="match status" value="1"/>
</dbReference>
<dbReference type="GO" id="GO:0046872">
    <property type="term" value="F:metal ion binding"/>
    <property type="evidence" value="ECO:0007669"/>
    <property type="project" value="UniProtKB-KW"/>
</dbReference>
<evidence type="ECO:0000256" key="2">
    <source>
        <dbReference type="ARBA" id="ARBA00022617"/>
    </source>
</evidence>
<evidence type="ECO:0000313" key="12">
    <source>
        <dbReference type="EMBL" id="KTC96515.1"/>
    </source>
</evidence>
<reference evidence="12 13" key="1">
    <citation type="submission" date="2015-11" db="EMBL/GenBank/DDBJ databases">
        <title>Genomic analysis of 38 Legionella species identifies large and diverse effector repertoires.</title>
        <authorList>
            <person name="Burstein D."/>
            <person name="Amaro F."/>
            <person name="Zusman T."/>
            <person name="Lifshitz Z."/>
            <person name="Cohen O."/>
            <person name="Gilbert J.A."/>
            <person name="Pupko T."/>
            <person name="Shuman H.A."/>
            <person name="Segal G."/>
        </authorList>
    </citation>
    <scope>NUCLEOTIDE SEQUENCE [LARGE SCALE GENOMIC DNA]</scope>
    <source>
        <strain evidence="12 13">ATCC 49504</strain>
    </source>
</reference>
<dbReference type="GO" id="GO:0009055">
    <property type="term" value="F:electron transfer activity"/>
    <property type="evidence" value="ECO:0007669"/>
    <property type="project" value="InterPro"/>
</dbReference>
<evidence type="ECO:0000313" key="13">
    <source>
        <dbReference type="Proteomes" id="UP000054785"/>
    </source>
</evidence>
<dbReference type="Proteomes" id="UP000054785">
    <property type="component" value="Unassembled WGS sequence"/>
</dbReference>
<evidence type="ECO:0000256" key="3">
    <source>
        <dbReference type="ARBA" id="ARBA00022692"/>
    </source>
</evidence>
<keyword evidence="5 9" id="KW-1133">Transmembrane helix</keyword>
<feature type="binding site" description="covalent" evidence="8">
    <location>
        <position position="51"/>
    </location>
    <ligand>
        <name>heme c</name>
        <dbReference type="ChEBI" id="CHEBI:61717"/>
    </ligand>
</feature>
<dbReference type="GO" id="GO:0020037">
    <property type="term" value="F:heme binding"/>
    <property type="evidence" value="ECO:0007669"/>
    <property type="project" value="InterPro"/>
</dbReference>
<dbReference type="InterPro" id="IPR002326">
    <property type="entry name" value="Cyt_c1"/>
</dbReference>
<dbReference type="SUPFAM" id="SSF46626">
    <property type="entry name" value="Cytochrome c"/>
    <property type="match status" value="1"/>
</dbReference>
<evidence type="ECO:0000256" key="7">
    <source>
        <dbReference type="ARBA" id="ARBA00023136"/>
    </source>
</evidence>
<evidence type="ECO:0000256" key="8">
    <source>
        <dbReference type="PIRSR" id="PIRSR602326-1"/>
    </source>
</evidence>
<sequence length="261" mass="29360">MLKRITFAALLLGIFGGGFAATSSVPLARADVDVRDTKRLQRGARVFMNYCSGCHSLKYLRYQRMGRDLGLTTFDGRPDNDLLKNNLIFTSARVNDPIRISMPPTDARQWFGVVPPDLSLVVRRRSADWVYTYLNSFYADSTRPFGTNNLLVPNVAMPNVFAPLRGRVIHVPESVTEADTRHAHLVRVGEGSMTPEQFEDTLDDLVSFLAYVAEPVQLVRYRTGVGALIFLGLFFLVVRALKKDIHKRILSAQKQETDTPR</sequence>
<evidence type="ECO:0000256" key="5">
    <source>
        <dbReference type="ARBA" id="ARBA00022989"/>
    </source>
</evidence>
<feature type="transmembrane region" description="Helical" evidence="9">
    <location>
        <begin position="221"/>
        <end position="241"/>
    </location>
</feature>
<evidence type="ECO:0000256" key="6">
    <source>
        <dbReference type="ARBA" id="ARBA00023004"/>
    </source>
</evidence>
<feature type="binding site" description="covalent" evidence="8">
    <location>
        <position position="55"/>
    </location>
    <ligand>
        <name>heme c</name>
        <dbReference type="ChEBI" id="CHEBI:61717"/>
    </ligand>
</feature>
<dbReference type="PANTHER" id="PTHR10266:SF3">
    <property type="entry name" value="CYTOCHROME C1, HEME PROTEIN, MITOCHONDRIAL"/>
    <property type="match status" value="1"/>
</dbReference>
<dbReference type="AlphaFoldDB" id="A0A0W0TLR2"/>
<keyword evidence="13" id="KW-1185">Reference proteome</keyword>
<dbReference type="Gene3D" id="1.10.760.10">
    <property type="entry name" value="Cytochrome c-like domain"/>
    <property type="match status" value="1"/>
</dbReference>
<accession>A0A0W0TLR2</accession>
<dbReference type="GO" id="GO:0016491">
    <property type="term" value="F:oxidoreductase activity"/>
    <property type="evidence" value="ECO:0007669"/>
    <property type="project" value="UniProtKB-KW"/>
</dbReference>
<feature type="signal peptide" evidence="10">
    <location>
        <begin position="1"/>
        <end position="20"/>
    </location>
</feature>
<protein>
    <submittedName>
        <fullName evidence="12">Ubiquinol-cytochrome c reductase cytochrome c1 subunit</fullName>
        <ecNumber evidence="12">1.10.2.2</ecNumber>
    </submittedName>
</protein>
<keyword evidence="6 8" id="KW-0408">Iron</keyword>
<keyword evidence="3 9" id="KW-0812">Transmembrane</keyword>
<proteinExistence type="predicted"/>
<feature type="binding site" description="covalent" evidence="8">
    <location>
        <position position="54"/>
    </location>
    <ligand>
        <name>heme c</name>
        <dbReference type="ChEBI" id="CHEBI:61717"/>
    </ligand>
</feature>
<dbReference type="Pfam" id="PF02167">
    <property type="entry name" value="Cytochrom_C1"/>
    <property type="match status" value="1"/>
</dbReference>
<keyword evidence="7 9" id="KW-0472">Membrane</keyword>
<gene>
    <name evidence="12" type="primary">petC</name>
    <name evidence="12" type="ORF">Lgee_2198</name>
</gene>
<dbReference type="PRINTS" id="PR00603">
    <property type="entry name" value="CYTOCHROMEC1"/>
</dbReference>
<keyword evidence="4 8" id="KW-0479">Metal-binding</keyword>
<keyword evidence="12" id="KW-0560">Oxidoreductase</keyword>
<comment type="subcellular location">
    <subcellularLocation>
        <location evidence="1">Membrane</location>
    </subcellularLocation>
</comment>
<evidence type="ECO:0000256" key="9">
    <source>
        <dbReference type="SAM" id="Phobius"/>
    </source>
</evidence>
<dbReference type="InterPro" id="IPR009056">
    <property type="entry name" value="Cyt_c-like_dom"/>
</dbReference>
<dbReference type="STRING" id="45065.Lgee_2198"/>